<name>A0ABU6UIJ6_9FABA</name>
<feature type="transmembrane region" description="Helical" evidence="1">
    <location>
        <begin position="34"/>
        <end position="57"/>
    </location>
</feature>
<protein>
    <recommendedName>
        <fullName evidence="4">CASP-like protein</fullName>
    </recommendedName>
</protein>
<proteinExistence type="predicted"/>
<reference evidence="2 3" key="1">
    <citation type="journal article" date="2023" name="Plants (Basel)">
        <title>Bridging the Gap: Combining Genomics and Transcriptomics Approaches to Understand Stylosanthes scabra, an Orphan Legume from the Brazilian Caatinga.</title>
        <authorList>
            <person name="Ferreira-Neto J.R.C."/>
            <person name="da Silva M.D."/>
            <person name="Binneck E."/>
            <person name="de Melo N.F."/>
            <person name="da Silva R.H."/>
            <person name="de Melo A.L.T.M."/>
            <person name="Pandolfi V."/>
            <person name="Bustamante F.O."/>
            <person name="Brasileiro-Vidal A.C."/>
            <person name="Benko-Iseppon A.M."/>
        </authorList>
    </citation>
    <scope>NUCLEOTIDE SEQUENCE [LARGE SCALE GENOMIC DNA]</scope>
    <source>
        <tissue evidence="2">Leaves</tissue>
    </source>
</reference>
<evidence type="ECO:0000256" key="1">
    <source>
        <dbReference type="SAM" id="Phobius"/>
    </source>
</evidence>
<dbReference type="Proteomes" id="UP001341840">
    <property type="component" value="Unassembled WGS sequence"/>
</dbReference>
<evidence type="ECO:0000313" key="3">
    <source>
        <dbReference type="Proteomes" id="UP001341840"/>
    </source>
</evidence>
<feature type="transmembrane region" description="Helical" evidence="1">
    <location>
        <begin position="6"/>
        <end position="27"/>
    </location>
</feature>
<accession>A0ABU6UIJ6</accession>
<dbReference type="EMBL" id="JASCZI010121150">
    <property type="protein sequence ID" value="MED6160160.1"/>
    <property type="molecule type" value="Genomic_DNA"/>
</dbReference>
<keyword evidence="1" id="KW-0812">Transmembrane</keyword>
<comment type="caution">
    <text evidence="2">The sequence shown here is derived from an EMBL/GenBank/DDBJ whole genome shotgun (WGS) entry which is preliminary data.</text>
</comment>
<keyword evidence="1" id="KW-0472">Membrane</keyword>
<evidence type="ECO:0000313" key="2">
    <source>
        <dbReference type="EMBL" id="MED6160160.1"/>
    </source>
</evidence>
<keyword evidence="1" id="KW-1133">Transmembrane helix</keyword>
<gene>
    <name evidence="2" type="ORF">PIB30_048715</name>
</gene>
<sequence length="98" mass="10774">SNHFQVVLQFVSAGSSPSSFASFSVVLKALRHRALGSLSFLSSATSIVALILLIAQIEGNDSLSLFIFCSFRTISQITWKDSNLNLLSRGGYELWYEL</sequence>
<organism evidence="2 3">
    <name type="scientific">Stylosanthes scabra</name>
    <dbReference type="NCBI Taxonomy" id="79078"/>
    <lineage>
        <taxon>Eukaryota</taxon>
        <taxon>Viridiplantae</taxon>
        <taxon>Streptophyta</taxon>
        <taxon>Embryophyta</taxon>
        <taxon>Tracheophyta</taxon>
        <taxon>Spermatophyta</taxon>
        <taxon>Magnoliopsida</taxon>
        <taxon>eudicotyledons</taxon>
        <taxon>Gunneridae</taxon>
        <taxon>Pentapetalae</taxon>
        <taxon>rosids</taxon>
        <taxon>fabids</taxon>
        <taxon>Fabales</taxon>
        <taxon>Fabaceae</taxon>
        <taxon>Papilionoideae</taxon>
        <taxon>50 kb inversion clade</taxon>
        <taxon>dalbergioids sensu lato</taxon>
        <taxon>Dalbergieae</taxon>
        <taxon>Pterocarpus clade</taxon>
        <taxon>Stylosanthes</taxon>
    </lineage>
</organism>
<evidence type="ECO:0008006" key="4">
    <source>
        <dbReference type="Google" id="ProtNLM"/>
    </source>
</evidence>
<feature type="non-terminal residue" evidence="2">
    <location>
        <position position="1"/>
    </location>
</feature>
<keyword evidence="3" id="KW-1185">Reference proteome</keyword>